<dbReference type="InterPro" id="IPR000719">
    <property type="entry name" value="Prot_kinase_dom"/>
</dbReference>
<evidence type="ECO:0000256" key="24">
    <source>
        <dbReference type="ARBA" id="ARBA00049163"/>
    </source>
</evidence>
<dbReference type="PROSITE" id="PS00107">
    <property type="entry name" value="PROTEIN_KINASE_ATP"/>
    <property type="match status" value="1"/>
</dbReference>
<comment type="catalytic activity">
    <reaction evidence="18">
        <text>lanosterol + 3 reduced [NADPH--hemoprotein reductase] + 3 O2 = 4,4-dimethyl-5alpha-cholesta-8,14,24-trien-3beta-ol + formate + 3 oxidized [NADPH--hemoprotein reductase] + 4 H2O + 4 H(+)</text>
        <dbReference type="Rhea" id="RHEA:25286"/>
        <dbReference type="Rhea" id="RHEA-COMP:11964"/>
        <dbReference type="Rhea" id="RHEA-COMP:11965"/>
        <dbReference type="ChEBI" id="CHEBI:15377"/>
        <dbReference type="ChEBI" id="CHEBI:15378"/>
        <dbReference type="ChEBI" id="CHEBI:15379"/>
        <dbReference type="ChEBI" id="CHEBI:15740"/>
        <dbReference type="ChEBI" id="CHEBI:16521"/>
        <dbReference type="ChEBI" id="CHEBI:17813"/>
        <dbReference type="ChEBI" id="CHEBI:57618"/>
        <dbReference type="ChEBI" id="CHEBI:58210"/>
        <dbReference type="EC" id="1.14.14.154"/>
    </reaction>
    <physiologicalReaction direction="left-to-right" evidence="18">
        <dbReference type="Rhea" id="RHEA:25287"/>
    </physiologicalReaction>
</comment>
<feature type="binding site" description="axial binding residue" evidence="30">
    <location>
        <position position="1106"/>
    </location>
    <ligand>
        <name>heme</name>
        <dbReference type="ChEBI" id="CHEBI:30413"/>
    </ligand>
    <ligandPart>
        <name>Fe</name>
        <dbReference type="ChEBI" id="CHEBI:18248"/>
    </ligandPart>
</feature>
<dbReference type="GO" id="GO:0005506">
    <property type="term" value="F:iron ion binding"/>
    <property type="evidence" value="ECO:0007669"/>
    <property type="project" value="InterPro"/>
</dbReference>
<feature type="compositionally biased region" description="Polar residues" evidence="32">
    <location>
        <begin position="41"/>
        <end position="84"/>
    </location>
</feature>
<feature type="region of interest" description="Disordered" evidence="32">
    <location>
        <begin position="596"/>
        <end position="620"/>
    </location>
</feature>
<evidence type="ECO:0000256" key="8">
    <source>
        <dbReference type="ARBA" id="ARBA00022741"/>
    </source>
</evidence>
<evidence type="ECO:0000256" key="4">
    <source>
        <dbReference type="ARBA" id="ARBA00010617"/>
    </source>
</evidence>
<dbReference type="AlphaFoldDB" id="A0A5N6TNE7"/>
<comment type="catalytic activity">
    <reaction evidence="20">
        <text>L-threonyl-[protein] + ATP = O-phospho-L-threonyl-[protein] + ADP + H(+)</text>
        <dbReference type="Rhea" id="RHEA:46608"/>
        <dbReference type="Rhea" id="RHEA-COMP:11060"/>
        <dbReference type="Rhea" id="RHEA-COMP:11605"/>
        <dbReference type="ChEBI" id="CHEBI:15378"/>
        <dbReference type="ChEBI" id="CHEBI:30013"/>
        <dbReference type="ChEBI" id="CHEBI:30616"/>
        <dbReference type="ChEBI" id="CHEBI:61977"/>
        <dbReference type="ChEBI" id="CHEBI:456216"/>
        <dbReference type="EC" id="2.7.11.1"/>
    </reaction>
</comment>
<evidence type="ECO:0000256" key="10">
    <source>
        <dbReference type="ARBA" id="ARBA00022989"/>
    </source>
</evidence>
<dbReference type="PROSITE" id="PS50006">
    <property type="entry name" value="FHA_DOMAIN"/>
    <property type="match status" value="1"/>
</dbReference>
<dbReference type="InterPro" id="IPR000253">
    <property type="entry name" value="FHA_dom"/>
</dbReference>
<keyword evidence="35" id="KW-0808">Transferase</keyword>
<dbReference type="SMART" id="SM00240">
    <property type="entry name" value="FHA"/>
    <property type="match status" value="1"/>
</dbReference>
<dbReference type="FunFam" id="1.10.630.10:FF:000033">
    <property type="entry name" value="14-alpha sterol demethylase"/>
    <property type="match status" value="1"/>
</dbReference>
<evidence type="ECO:0000313" key="36">
    <source>
        <dbReference type="Proteomes" id="UP000325780"/>
    </source>
</evidence>
<evidence type="ECO:0000256" key="13">
    <source>
        <dbReference type="ARBA" id="ARBA00023033"/>
    </source>
</evidence>
<dbReference type="EC" id="1.14.14.154" evidence="15"/>
<dbReference type="PRINTS" id="PR00465">
    <property type="entry name" value="EP450IV"/>
</dbReference>
<comment type="catalytic activity">
    <reaction evidence="21">
        <text>32-oxolanosterol + reduced [NADPH--hemoprotein reductase] + O2 = 4,4-dimethyl-5alpha-cholesta-8,14,24-trien-3beta-ol + formate + oxidized [NADPH--hemoprotein reductase] + H2O + 2 H(+)</text>
        <dbReference type="Rhea" id="RHEA:75111"/>
        <dbReference type="Rhea" id="RHEA-COMP:11964"/>
        <dbReference type="Rhea" id="RHEA-COMP:11965"/>
        <dbReference type="ChEBI" id="CHEBI:15377"/>
        <dbReference type="ChEBI" id="CHEBI:15378"/>
        <dbReference type="ChEBI" id="CHEBI:15379"/>
        <dbReference type="ChEBI" id="CHEBI:15740"/>
        <dbReference type="ChEBI" id="CHEBI:17813"/>
        <dbReference type="ChEBI" id="CHEBI:57618"/>
        <dbReference type="ChEBI" id="CHEBI:58210"/>
        <dbReference type="ChEBI" id="CHEBI:166681"/>
    </reaction>
    <physiologicalReaction direction="left-to-right" evidence="21">
        <dbReference type="Rhea" id="RHEA:75112"/>
    </physiologicalReaction>
</comment>
<keyword evidence="13" id="KW-0503">Monooxygenase</keyword>
<dbReference type="Pfam" id="PF00067">
    <property type="entry name" value="p450"/>
    <property type="match status" value="1"/>
</dbReference>
<evidence type="ECO:0000256" key="1">
    <source>
        <dbReference type="ARBA" id="ARBA00001971"/>
    </source>
</evidence>
<evidence type="ECO:0000256" key="16">
    <source>
        <dbReference type="ARBA" id="ARBA00047379"/>
    </source>
</evidence>
<comment type="catalytic activity">
    <reaction evidence="16">
        <text>32-hydroxylanosterol + reduced [NADPH--hemoprotein reductase] + O2 = 32-oxolanosterol + oxidized [NADPH--hemoprotein reductase] + 2 H2O + H(+)</text>
        <dbReference type="Rhea" id="RHEA:75107"/>
        <dbReference type="Rhea" id="RHEA-COMP:11964"/>
        <dbReference type="Rhea" id="RHEA-COMP:11965"/>
        <dbReference type="ChEBI" id="CHEBI:15377"/>
        <dbReference type="ChEBI" id="CHEBI:15378"/>
        <dbReference type="ChEBI" id="CHEBI:15379"/>
        <dbReference type="ChEBI" id="CHEBI:57618"/>
        <dbReference type="ChEBI" id="CHEBI:58210"/>
        <dbReference type="ChEBI" id="CHEBI:166681"/>
        <dbReference type="ChEBI" id="CHEBI:166806"/>
    </reaction>
    <physiologicalReaction direction="left-to-right" evidence="16">
        <dbReference type="Rhea" id="RHEA:75108"/>
    </physiologicalReaction>
</comment>
<dbReference type="GO" id="GO:0008398">
    <property type="term" value="F:sterol 14-demethylase activity"/>
    <property type="evidence" value="ECO:0007669"/>
    <property type="project" value="UniProtKB-EC"/>
</dbReference>
<dbReference type="InterPro" id="IPR017972">
    <property type="entry name" value="Cyt_P450_CS"/>
</dbReference>
<comment type="catalytic activity">
    <reaction evidence="25">
        <text>a 14alpha-formyl steroid + reduced [NADPH--hemoprotein reductase] + O2 = a Delta(14) steroid + formate + oxidized [NADPH--hemoprotein reductase] + H2O + 2 H(+)</text>
        <dbReference type="Rhea" id="RHEA:68068"/>
        <dbReference type="Rhea" id="RHEA-COMP:11964"/>
        <dbReference type="Rhea" id="RHEA-COMP:11965"/>
        <dbReference type="ChEBI" id="CHEBI:15377"/>
        <dbReference type="ChEBI" id="CHEBI:15378"/>
        <dbReference type="ChEBI" id="CHEBI:15379"/>
        <dbReference type="ChEBI" id="CHEBI:15740"/>
        <dbReference type="ChEBI" id="CHEBI:57618"/>
        <dbReference type="ChEBI" id="CHEBI:58210"/>
        <dbReference type="ChEBI" id="CHEBI:138031"/>
        <dbReference type="ChEBI" id="CHEBI:176902"/>
    </reaction>
    <physiologicalReaction direction="left-to-right" evidence="25">
        <dbReference type="Rhea" id="RHEA:68069"/>
    </physiologicalReaction>
</comment>
<feature type="region of interest" description="Disordered" evidence="32">
    <location>
        <begin position="143"/>
        <end position="183"/>
    </location>
</feature>
<keyword evidence="35" id="KW-0723">Serine/threonine-protein kinase</keyword>
<dbReference type="InterPro" id="IPR002403">
    <property type="entry name" value="Cyt_P450_E_grp-IV"/>
</dbReference>
<dbReference type="Pfam" id="PF00498">
    <property type="entry name" value="FHA"/>
    <property type="match status" value="1"/>
</dbReference>
<feature type="domain" description="FHA" evidence="33">
    <location>
        <begin position="181"/>
        <end position="233"/>
    </location>
</feature>
<dbReference type="GO" id="GO:0005524">
    <property type="term" value="F:ATP binding"/>
    <property type="evidence" value="ECO:0007669"/>
    <property type="project" value="UniProtKB-UniRule"/>
</dbReference>
<evidence type="ECO:0000256" key="5">
    <source>
        <dbReference type="ARBA" id="ARBA00022617"/>
    </source>
</evidence>
<keyword evidence="10" id="KW-1133">Transmembrane helix</keyword>
<evidence type="ECO:0000256" key="29">
    <source>
        <dbReference type="ARBA" id="ARBA00052625"/>
    </source>
</evidence>
<evidence type="ECO:0000256" key="20">
    <source>
        <dbReference type="ARBA" id="ARBA00047899"/>
    </source>
</evidence>
<dbReference type="EMBL" id="ML742197">
    <property type="protein sequence ID" value="KAE8147641.1"/>
    <property type="molecule type" value="Genomic_DNA"/>
</dbReference>
<feature type="compositionally biased region" description="Basic and acidic residues" evidence="32">
    <location>
        <begin position="144"/>
        <end position="168"/>
    </location>
</feature>
<evidence type="ECO:0000256" key="7">
    <source>
        <dbReference type="ARBA" id="ARBA00022723"/>
    </source>
</evidence>
<evidence type="ECO:0000256" key="18">
    <source>
        <dbReference type="ARBA" id="ARBA00047670"/>
    </source>
</evidence>
<dbReference type="GO" id="GO:0004674">
    <property type="term" value="F:protein serine/threonine kinase activity"/>
    <property type="evidence" value="ECO:0007669"/>
    <property type="project" value="UniProtKB-KW"/>
</dbReference>
<comment type="catalytic activity">
    <reaction evidence="27">
        <text>eburicol + reduced [NADPH--hemoprotein reductase] + O2 = 32-hydroxyeburicol + oxidized [NADPH--hemoprotein reductase] + H2O + H(+)</text>
        <dbReference type="Rhea" id="RHEA:75427"/>
        <dbReference type="Rhea" id="RHEA-COMP:11964"/>
        <dbReference type="Rhea" id="RHEA-COMP:11965"/>
        <dbReference type="ChEBI" id="CHEBI:15377"/>
        <dbReference type="ChEBI" id="CHEBI:15378"/>
        <dbReference type="ChEBI" id="CHEBI:15379"/>
        <dbReference type="ChEBI" id="CHEBI:57618"/>
        <dbReference type="ChEBI" id="CHEBI:58210"/>
        <dbReference type="ChEBI" id="CHEBI:70315"/>
        <dbReference type="ChEBI" id="CHEBI:194328"/>
    </reaction>
    <physiologicalReaction direction="left-to-right" evidence="27">
        <dbReference type="Rhea" id="RHEA:75428"/>
    </physiologicalReaction>
</comment>
<dbReference type="GO" id="GO:0016020">
    <property type="term" value="C:membrane"/>
    <property type="evidence" value="ECO:0007669"/>
    <property type="project" value="UniProtKB-SubCell"/>
</dbReference>
<keyword evidence="5 30" id="KW-0349">Heme</keyword>
<comment type="similarity">
    <text evidence="3">Belongs to the protein kinase superfamily. CAMK Ser/Thr protein kinase family. CHEK2 subfamily.</text>
</comment>
<dbReference type="SUPFAM" id="SSF48264">
    <property type="entry name" value="Cytochrome P450"/>
    <property type="match status" value="1"/>
</dbReference>
<dbReference type="PROSITE" id="PS00108">
    <property type="entry name" value="PROTEIN_KINASE_ST"/>
    <property type="match status" value="1"/>
</dbReference>
<evidence type="ECO:0000256" key="6">
    <source>
        <dbReference type="ARBA" id="ARBA00022692"/>
    </source>
</evidence>
<dbReference type="GO" id="GO:0044773">
    <property type="term" value="P:mitotic DNA damage checkpoint signaling"/>
    <property type="evidence" value="ECO:0007669"/>
    <property type="project" value="TreeGrafter"/>
</dbReference>
<comment type="cofactor">
    <cofactor evidence="1 30">
        <name>heme</name>
        <dbReference type="ChEBI" id="CHEBI:30413"/>
    </cofactor>
</comment>
<dbReference type="SUPFAM" id="SSF49879">
    <property type="entry name" value="SMAD/FHA domain"/>
    <property type="match status" value="1"/>
</dbReference>
<comment type="catalytic activity">
    <reaction evidence="24">
        <text>lanosterol + reduced [NADPH--hemoprotein reductase] + O2 = 32-hydroxylanosterol + oxidized [NADPH--hemoprotein reductase] + H2O + H(+)</text>
        <dbReference type="Rhea" id="RHEA:75103"/>
        <dbReference type="Rhea" id="RHEA-COMP:11964"/>
        <dbReference type="Rhea" id="RHEA-COMP:11965"/>
        <dbReference type="ChEBI" id="CHEBI:15377"/>
        <dbReference type="ChEBI" id="CHEBI:15378"/>
        <dbReference type="ChEBI" id="CHEBI:15379"/>
        <dbReference type="ChEBI" id="CHEBI:16521"/>
        <dbReference type="ChEBI" id="CHEBI:57618"/>
        <dbReference type="ChEBI" id="CHEBI:58210"/>
        <dbReference type="ChEBI" id="CHEBI:166806"/>
    </reaction>
    <physiologicalReaction direction="left-to-right" evidence="24">
        <dbReference type="Rhea" id="RHEA:75104"/>
    </physiologicalReaction>
</comment>
<evidence type="ECO:0000256" key="31">
    <source>
        <dbReference type="PROSITE-ProRule" id="PRU10141"/>
    </source>
</evidence>
<feature type="domain" description="Protein kinase" evidence="34">
    <location>
        <begin position="272"/>
        <end position="531"/>
    </location>
</feature>
<evidence type="ECO:0000256" key="19">
    <source>
        <dbReference type="ARBA" id="ARBA00047702"/>
    </source>
</evidence>
<keyword evidence="9 31" id="KW-0067">ATP-binding</keyword>
<feature type="region of interest" description="Disordered" evidence="32">
    <location>
        <begin position="1"/>
        <end position="101"/>
    </location>
</feature>
<dbReference type="FunFam" id="1.10.510.10:FF:001584">
    <property type="entry name" value="Cell-cycle checkpoint protein kinase, putative"/>
    <property type="match status" value="1"/>
</dbReference>
<evidence type="ECO:0000256" key="30">
    <source>
        <dbReference type="PIRSR" id="PIRSR602403-1"/>
    </source>
</evidence>
<dbReference type="Pfam" id="PF00069">
    <property type="entry name" value="Pkinase"/>
    <property type="match status" value="1"/>
</dbReference>
<evidence type="ECO:0000256" key="2">
    <source>
        <dbReference type="ARBA" id="ARBA00004167"/>
    </source>
</evidence>
<evidence type="ECO:0000256" key="23">
    <source>
        <dbReference type="ARBA" id="ARBA00048866"/>
    </source>
</evidence>
<evidence type="ECO:0000256" key="9">
    <source>
        <dbReference type="ARBA" id="ARBA00022840"/>
    </source>
</evidence>
<dbReference type="Gene3D" id="3.30.200.20">
    <property type="entry name" value="Phosphorylase Kinase, domain 1"/>
    <property type="match status" value="1"/>
</dbReference>
<dbReference type="OrthoDB" id="407410at2759"/>
<dbReference type="SMART" id="SM00220">
    <property type="entry name" value="S_TKc"/>
    <property type="match status" value="1"/>
</dbReference>
<keyword evidence="11" id="KW-0560">Oxidoreductase</keyword>
<feature type="binding site" evidence="31">
    <location>
        <position position="301"/>
    </location>
    <ligand>
        <name>ATP</name>
        <dbReference type="ChEBI" id="CHEBI:30616"/>
    </ligand>
</feature>
<evidence type="ECO:0000256" key="27">
    <source>
        <dbReference type="ARBA" id="ARBA00051806"/>
    </source>
</evidence>
<dbReference type="PROSITE" id="PS00086">
    <property type="entry name" value="CYTOCHROME_P450"/>
    <property type="match status" value="1"/>
</dbReference>
<dbReference type="Gene3D" id="1.10.630.10">
    <property type="entry name" value="Cytochrome P450"/>
    <property type="match status" value="1"/>
</dbReference>
<evidence type="ECO:0000313" key="35">
    <source>
        <dbReference type="EMBL" id="KAE8147641.1"/>
    </source>
</evidence>
<dbReference type="PRINTS" id="PR00385">
    <property type="entry name" value="P450"/>
</dbReference>
<dbReference type="InterPro" id="IPR017441">
    <property type="entry name" value="Protein_kinase_ATP_BS"/>
</dbReference>
<evidence type="ECO:0000256" key="14">
    <source>
        <dbReference type="ARBA" id="ARBA00023136"/>
    </source>
</evidence>
<evidence type="ECO:0000259" key="34">
    <source>
        <dbReference type="PROSITE" id="PS50011"/>
    </source>
</evidence>
<protein>
    <recommendedName>
        <fullName evidence="15">sterol 14alpha-demethylase</fullName>
        <ecNumber evidence="15">1.14.14.154</ecNumber>
    </recommendedName>
</protein>
<keyword evidence="36" id="KW-1185">Reference proteome</keyword>
<evidence type="ECO:0000256" key="3">
    <source>
        <dbReference type="ARBA" id="ARBA00005575"/>
    </source>
</evidence>
<evidence type="ECO:0000256" key="26">
    <source>
        <dbReference type="ARBA" id="ARBA00051540"/>
    </source>
</evidence>
<organism evidence="35 36">
    <name type="scientific">Aspergillus avenaceus</name>
    <dbReference type="NCBI Taxonomy" id="36643"/>
    <lineage>
        <taxon>Eukaryota</taxon>
        <taxon>Fungi</taxon>
        <taxon>Dikarya</taxon>
        <taxon>Ascomycota</taxon>
        <taxon>Pezizomycotina</taxon>
        <taxon>Eurotiomycetes</taxon>
        <taxon>Eurotiomycetidae</taxon>
        <taxon>Eurotiales</taxon>
        <taxon>Aspergillaceae</taxon>
        <taxon>Aspergillus</taxon>
        <taxon>Aspergillus subgen. Circumdati</taxon>
    </lineage>
</organism>
<evidence type="ECO:0000256" key="28">
    <source>
        <dbReference type="ARBA" id="ARBA00052067"/>
    </source>
</evidence>
<comment type="catalytic activity">
    <reaction evidence="19">
        <text>a 14alpha-methyl steroid + 3 reduced [NADPH--hemoprotein reductase] + 3 O2 = a Delta(14) steroid + formate + 3 oxidized [NADPH--hemoprotein reductase] + 4 H2O + 4 H(+)</text>
        <dbReference type="Rhea" id="RHEA:54028"/>
        <dbReference type="Rhea" id="RHEA-COMP:11964"/>
        <dbReference type="Rhea" id="RHEA-COMP:11965"/>
        <dbReference type="ChEBI" id="CHEBI:15377"/>
        <dbReference type="ChEBI" id="CHEBI:15378"/>
        <dbReference type="ChEBI" id="CHEBI:15379"/>
        <dbReference type="ChEBI" id="CHEBI:15740"/>
        <dbReference type="ChEBI" id="CHEBI:57618"/>
        <dbReference type="ChEBI" id="CHEBI:58210"/>
        <dbReference type="ChEBI" id="CHEBI:138029"/>
        <dbReference type="ChEBI" id="CHEBI:138031"/>
        <dbReference type="EC" id="1.14.14.154"/>
    </reaction>
    <physiologicalReaction direction="left-to-right" evidence="19">
        <dbReference type="Rhea" id="RHEA:54029"/>
    </physiologicalReaction>
</comment>
<dbReference type="PROSITE" id="PS50011">
    <property type="entry name" value="PROTEIN_KINASE_DOM"/>
    <property type="match status" value="1"/>
</dbReference>
<dbReference type="PANTHER" id="PTHR44167">
    <property type="entry name" value="OVARIAN-SPECIFIC SERINE/THREONINE-PROTEIN KINASE LOK-RELATED"/>
    <property type="match status" value="1"/>
</dbReference>
<dbReference type="InterPro" id="IPR008271">
    <property type="entry name" value="Ser/Thr_kinase_AS"/>
</dbReference>
<comment type="catalytic activity">
    <reaction evidence="23">
        <text>a 14alpha-methyl steroid + reduced [NADPH--hemoprotein reductase] + O2 = a 14alpha-hydroxymethyl steroid + oxidized [NADPH--hemoprotein reductase] + H2O + H(+)</text>
        <dbReference type="Rhea" id="RHEA:68060"/>
        <dbReference type="Rhea" id="RHEA-COMP:11964"/>
        <dbReference type="Rhea" id="RHEA-COMP:11965"/>
        <dbReference type="ChEBI" id="CHEBI:15377"/>
        <dbReference type="ChEBI" id="CHEBI:15378"/>
        <dbReference type="ChEBI" id="CHEBI:15379"/>
        <dbReference type="ChEBI" id="CHEBI:57618"/>
        <dbReference type="ChEBI" id="CHEBI:58210"/>
        <dbReference type="ChEBI" id="CHEBI:138029"/>
        <dbReference type="ChEBI" id="CHEBI:176901"/>
    </reaction>
    <physiologicalReaction direction="left-to-right" evidence="23">
        <dbReference type="Rhea" id="RHEA:68061"/>
    </physiologicalReaction>
</comment>
<keyword evidence="8 31" id="KW-0547">Nucleotide-binding</keyword>
<dbReference type="GO" id="GO:0020037">
    <property type="term" value="F:heme binding"/>
    <property type="evidence" value="ECO:0007669"/>
    <property type="project" value="InterPro"/>
</dbReference>
<comment type="similarity">
    <text evidence="4">Belongs to the cytochrome P450 family.</text>
</comment>
<name>A0A5N6TNE7_ASPAV</name>
<dbReference type="InterPro" id="IPR008984">
    <property type="entry name" value="SMAD_FHA_dom_sf"/>
</dbReference>
<keyword evidence="6" id="KW-0812">Transmembrane</keyword>
<dbReference type="Gene3D" id="2.60.200.20">
    <property type="match status" value="1"/>
</dbReference>
<keyword evidence="14" id="KW-0472">Membrane</keyword>
<gene>
    <name evidence="35" type="ORF">BDV25DRAFT_131904</name>
</gene>
<dbReference type="Proteomes" id="UP000325780">
    <property type="component" value="Unassembled WGS sequence"/>
</dbReference>
<evidence type="ECO:0000256" key="11">
    <source>
        <dbReference type="ARBA" id="ARBA00023002"/>
    </source>
</evidence>
<keyword evidence="7 30" id="KW-0479">Metal-binding</keyword>
<dbReference type="SUPFAM" id="SSF56112">
    <property type="entry name" value="Protein kinase-like (PK-like)"/>
    <property type="match status" value="1"/>
</dbReference>
<dbReference type="InterPro" id="IPR036396">
    <property type="entry name" value="Cyt_P450_sf"/>
</dbReference>
<dbReference type="GO" id="GO:0005634">
    <property type="term" value="C:nucleus"/>
    <property type="evidence" value="ECO:0007669"/>
    <property type="project" value="TreeGrafter"/>
</dbReference>
<reference evidence="35 36" key="1">
    <citation type="submission" date="2019-04" db="EMBL/GenBank/DDBJ databases">
        <title>Friends and foes A comparative genomics study of 23 Aspergillus species from section Flavi.</title>
        <authorList>
            <consortium name="DOE Joint Genome Institute"/>
            <person name="Kjaerbolling I."/>
            <person name="Vesth T."/>
            <person name="Frisvad J.C."/>
            <person name="Nybo J.L."/>
            <person name="Theobald S."/>
            <person name="Kildgaard S."/>
            <person name="Isbrandt T."/>
            <person name="Kuo A."/>
            <person name="Sato A."/>
            <person name="Lyhne E.K."/>
            <person name="Kogle M.E."/>
            <person name="Wiebenga A."/>
            <person name="Kun R.S."/>
            <person name="Lubbers R.J."/>
            <person name="Makela M.R."/>
            <person name="Barry K."/>
            <person name="Chovatia M."/>
            <person name="Clum A."/>
            <person name="Daum C."/>
            <person name="Haridas S."/>
            <person name="He G."/>
            <person name="LaButti K."/>
            <person name="Lipzen A."/>
            <person name="Mondo S."/>
            <person name="Riley R."/>
            <person name="Salamov A."/>
            <person name="Simmons B.A."/>
            <person name="Magnuson J.K."/>
            <person name="Henrissat B."/>
            <person name="Mortensen U.H."/>
            <person name="Larsen T.O."/>
            <person name="Devries R.P."/>
            <person name="Grigoriev I.V."/>
            <person name="Machida M."/>
            <person name="Baker S.E."/>
            <person name="Andersen M.R."/>
        </authorList>
    </citation>
    <scope>NUCLEOTIDE SEQUENCE [LARGE SCALE GENOMIC DNA]</scope>
    <source>
        <strain evidence="35 36">IBT 18842</strain>
    </source>
</reference>
<dbReference type="PANTHER" id="PTHR44167:SF30">
    <property type="entry name" value="PHOSPHORYLASE KINASE"/>
    <property type="match status" value="1"/>
</dbReference>
<dbReference type="InterPro" id="IPR011009">
    <property type="entry name" value="Kinase-like_dom_sf"/>
</dbReference>
<comment type="subcellular location">
    <subcellularLocation>
        <location evidence="2">Membrane</location>
        <topology evidence="2">Single-pass membrane protein</topology>
    </subcellularLocation>
</comment>
<dbReference type="CDD" id="cd05117">
    <property type="entry name" value="STKc_CAMK"/>
    <property type="match status" value="1"/>
</dbReference>
<proteinExistence type="inferred from homology"/>
<evidence type="ECO:0000256" key="17">
    <source>
        <dbReference type="ARBA" id="ARBA00047587"/>
    </source>
</evidence>
<evidence type="ECO:0000259" key="33">
    <source>
        <dbReference type="PROSITE" id="PS50006"/>
    </source>
</evidence>
<evidence type="ECO:0000256" key="21">
    <source>
        <dbReference type="ARBA" id="ARBA00048479"/>
    </source>
</evidence>
<comment type="catalytic activity">
    <reaction evidence="17">
        <text>a 14alpha-hydroxymethyl steroid + reduced [NADPH--hemoprotein reductase] + O2 = a 14alpha-formyl steroid + oxidized [NADPH--hemoprotein reductase] + 2 H2O + H(+)</text>
        <dbReference type="Rhea" id="RHEA:68064"/>
        <dbReference type="Rhea" id="RHEA-COMP:11964"/>
        <dbReference type="Rhea" id="RHEA-COMP:11965"/>
        <dbReference type="ChEBI" id="CHEBI:15377"/>
        <dbReference type="ChEBI" id="CHEBI:15378"/>
        <dbReference type="ChEBI" id="CHEBI:15379"/>
        <dbReference type="ChEBI" id="CHEBI:57618"/>
        <dbReference type="ChEBI" id="CHEBI:58210"/>
        <dbReference type="ChEBI" id="CHEBI:176901"/>
        <dbReference type="ChEBI" id="CHEBI:176902"/>
    </reaction>
    <physiologicalReaction direction="left-to-right" evidence="17">
        <dbReference type="Rhea" id="RHEA:68065"/>
    </physiologicalReaction>
</comment>
<evidence type="ECO:0000256" key="15">
    <source>
        <dbReference type="ARBA" id="ARBA00038974"/>
    </source>
</evidence>
<evidence type="ECO:0000256" key="22">
    <source>
        <dbReference type="ARBA" id="ARBA00048679"/>
    </source>
</evidence>
<comment type="catalytic activity">
    <reaction evidence="26">
        <text>32-oxoeburicol + reduced [NADPH--hemoprotein reductase] + O2 = 14-demethyleburicol + formate + oxidized [NADPH--hemoprotein reductase] + H2O + 2 H(+)</text>
        <dbReference type="Rhea" id="RHEA:75435"/>
        <dbReference type="Rhea" id="RHEA-COMP:11964"/>
        <dbReference type="Rhea" id="RHEA-COMP:11965"/>
        <dbReference type="ChEBI" id="CHEBI:15377"/>
        <dbReference type="ChEBI" id="CHEBI:15378"/>
        <dbReference type="ChEBI" id="CHEBI:15379"/>
        <dbReference type="ChEBI" id="CHEBI:15740"/>
        <dbReference type="ChEBI" id="CHEBI:57618"/>
        <dbReference type="ChEBI" id="CHEBI:58210"/>
        <dbReference type="ChEBI" id="CHEBI:194329"/>
        <dbReference type="ChEBI" id="CHEBI:194330"/>
    </reaction>
    <physiologicalReaction direction="left-to-right" evidence="26">
        <dbReference type="Rhea" id="RHEA:75436"/>
    </physiologicalReaction>
</comment>
<accession>A0A5N6TNE7</accession>
<evidence type="ECO:0000256" key="12">
    <source>
        <dbReference type="ARBA" id="ARBA00023004"/>
    </source>
</evidence>
<keyword evidence="35" id="KW-0418">Kinase</keyword>
<comment type="catalytic activity">
    <reaction evidence="28">
        <text>32-hydroxyeburicol + reduced [NADPH--hemoprotein reductase] + O2 = 32-oxoeburicol + oxidized [NADPH--hemoprotein reductase] + 2 H2O + H(+)</text>
        <dbReference type="Rhea" id="RHEA:75431"/>
        <dbReference type="Rhea" id="RHEA-COMP:11964"/>
        <dbReference type="Rhea" id="RHEA-COMP:11965"/>
        <dbReference type="ChEBI" id="CHEBI:15377"/>
        <dbReference type="ChEBI" id="CHEBI:15378"/>
        <dbReference type="ChEBI" id="CHEBI:15379"/>
        <dbReference type="ChEBI" id="CHEBI:57618"/>
        <dbReference type="ChEBI" id="CHEBI:58210"/>
        <dbReference type="ChEBI" id="CHEBI:194328"/>
        <dbReference type="ChEBI" id="CHEBI:194329"/>
    </reaction>
    <physiologicalReaction direction="left-to-right" evidence="28">
        <dbReference type="Rhea" id="RHEA:75432"/>
    </physiologicalReaction>
</comment>
<dbReference type="InterPro" id="IPR001128">
    <property type="entry name" value="Cyt_P450"/>
</dbReference>
<comment type="catalytic activity">
    <reaction evidence="29">
        <text>eburicol + 3 reduced [NADPH--hemoprotein reductase] + 3 O2 = 14-demethyleburicol + formate + 3 oxidized [NADPH--hemoprotein reductase] + 4 H2O + 4 H(+)</text>
        <dbReference type="Rhea" id="RHEA:75439"/>
        <dbReference type="Rhea" id="RHEA-COMP:11964"/>
        <dbReference type="Rhea" id="RHEA-COMP:11965"/>
        <dbReference type="ChEBI" id="CHEBI:15377"/>
        <dbReference type="ChEBI" id="CHEBI:15378"/>
        <dbReference type="ChEBI" id="CHEBI:15379"/>
        <dbReference type="ChEBI" id="CHEBI:15740"/>
        <dbReference type="ChEBI" id="CHEBI:57618"/>
        <dbReference type="ChEBI" id="CHEBI:58210"/>
        <dbReference type="ChEBI" id="CHEBI:70315"/>
        <dbReference type="ChEBI" id="CHEBI:194330"/>
    </reaction>
    <physiologicalReaction direction="left-to-right" evidence="29">
        <dbReference type="Rhea" id="RHEA:75440"/>
    </physiologicalReaction>
</comment>
<dbReference type="Gene3D" id="1.10.510.10">
    <property type="entry name" value="Transferase(Phosphotransferase) domain 1"/>
    <property type="match status" value="1"/>
</dbReference>
<keyword evidence="12 30" id="KW-0408">Iron</keyword>
<sequence length="1167" mass="131017">MAPRNEKSSLKRNRASINHDPQDSKKLRRSQRTVSQDKYHTTPINQSYLPTPLTQQESTATDVRNETTASPPGSSSQAYNHTPSPESPRACSSPPGDTQALSQFVYPPRAFADEVEDETAEGVWGYLIPLDEKVSNTLVLRKRSSCDDRTSTKSENKLRKTEQKDKPSATKKTKSHPPGGYLVGRHPECDLVINKPTVSNRHFLIYSENRKGGSVVMLEDSSINGTFVNDALVGRNKHRELNDGDEVTVLGEARFVFRHPRTRDTNGFHQQYRMFQPLGKGHFATVYLCAERSTGTRYAVKVFERRSGDSQKSQVDALQQEIGLLMGVSHPNLLCLKDTFDESDGVYLVLELAPEGELFHLIARKQKFSENETRQVFLQLFEGLKYLHDRGIVHRDIKPENILVTDEHLTVKLGDFGLAKIIGEDSFTTSLYVLPILQDSRHRRYTKAVDIWALGVVLYICLCGFPPFSDELQTPENPYNLAQQIVSGRFYYPSPYWDSVGDLALDLIDRMLTVDFDKRITVDECLEHPWLTGKHPSISDSTDGLTGALGNLDFSKRKVTRERTLLSSVNDVHFSEHIDNDSAAVKIFHKNNAENRVHNHPAKTAPTHETSPGANSAPKDFANLGERGDPILFEEVTPCCSTVMGLLAVVLDNVCEHCSDLSLGVLFGVALSSLLVVSVVLNVLRQFLKKNPNEPPVVFHWFPFVGSTISYGMDPYKFFFNCRAKYGDIFTFVLLGKKTTVYLGTKGNDFILNGKLRDVCAEEVYSPLTTPVFGRHVVYDCPNAKLMEQKKFVKFGLTSDALRSYVRLITNEVEDFVQNSTAFQGPKGVFDVCKTIAEITIYTASRSLQGKEVRNRFDSTFAELYHDLDMGFAPINFMLPWAPLPHNRKRDAAQKKMTETYMEIIRERRKAGSKKDSEDMVWNLMSCAYKDGTPVPDEEVAHMMIALLMAGQHSSSSTAAWIVLRLAANPDITEELYQEQLRILGSDLPPLTYESLQKLDLHSKVIRETLRIHAPIHSIIRAVKNPMPVEGTPYVIPTSHNVLSSPGVTARSGEHFLNPLDWNPHRWDEPITTVSEDEEKVDYGYGLVTKGTNSPYLPFGAGRHRCIGEQFAYVQLGAITAALVRIFKFHNIPGVGSIPETDYSSLFSKPLGKSVVQFEKRKPTTKA</sequence>
<dbReference type="CDD" id="cd11042">
    <property type="entry name" value="CYP51-like"/>
    <property type="match status" value="1"/>
</dbReference>
<evidence type="ECO:0000256" key="32">
    <source>
        <dbReference type="SAM" id="MobiDB-lite"/>
    </source>
</evidence>
<comment type="catalytic activity">
    <reaction evidence="22">
        <text>L-seryl-[protein] + ATP = O-phospho-L-seryl-[protein] + ADP + H(+)</text>
        <dbReference type="Rhea" id="RHEA:17989"/>
        <dbReference type="Rhea" id="RHEA-COMP:9863"/>
        <dbReference type="Rhea" id="RHEA-COMP:11604"/>
        <dbReference type="ChEBI" id="CHEBI:15378"/>
        <dbReference type="ChEBI" id="CHEBI:29999"/>
        <dbReference type="ChEBI" id="CHEBI:30616"/>
        <dbReference type="ChEBI" id="CHEBI:83421"/>
        <dbReference type="ChEBI" id="CHEBI:456216"/>
        <dbReference type="EC" id="2.7.11.1"/>
    </reaction>
</comment>
<dbReference type="FunFam" id="3.30.200.20:FF:000841">
    <property type="entry name" value="Checkpoint kinase 2-like protein"/>
    <property type="match status" value="1"/>
</dbReference>
<evidence type="ECO:0000256" key="25">
    <source>
        <dbReference type="ARBA" id="ARBA00049450"/>
    </source>
</evidence>